<name>A0A1Y2HIQ5_9FUNG</name>
<feature type="region of interest" description="Disordered" evidence="1">
    <location>
        <begin position="83"/>
        <end position="112"/>
    </location>
</feature>
<dbReference type="EMBL" id="MCFL01000034">
    <property type="protein sequence ID" value="ORZ33583.1"/>
    <property type="molecule type" value="Genomic_DNA"/>
</dbReference>
<evidence type="ECO:0000256" key="1">
    <source>
        <dbReference type="SAM" id="MobiDB-lite"/>
    </source>
</evidence>
<protein>
    <submittedName>
        <fullName evidence="4">Uncharacterized protein</fullName>
    </submittedName>
</protein>
<feature type="compositionally biased region" description="Low complexity" evidence="1">
    <location>
        <begin position="86"/>
        <end position="105"/>
    </location>
</feature>
<dbReference type="Proteomes" id="UP000193411">
    <property type="component" value="Unassembled WGS sequence"/>
</dbReference>
<proteinExistence type="predicted"/>
<accession>A0A1Y2HIQ5</accession>
<feature type="transmembrane region" description="Helical" evidence="2">
    <location>
        <begin position="42"/>
        <end position="66"/>
    </location>
</feature>
<gene>
    <name evidence="4" type="ORF">BCR44DRAFT_1462314</name>
</gene>
<reference evidence="4 5" key="1">
    <citation type="submission" date="2016-07" db="EMBL/GenBank/DDBJ databases">
        <title>Pervasive Adenine N6-methylation of Active Genes in Fungi.</title>
        <authorList>
            <consortium name="DOE Joint Genome Institute"/>
            <person name="Mondo S.J."/>
            <person name="Dannebaum R.O."/>
            <person name="Kuo R.C."/>
            <person name="Labutti K."/>
            <person name="Haridas S."/>
            <person name="Kuo A."/>
            <person name="Salamov A."/>
            <person name="Ahrendt S.R."/>
            <person name="Lipzen A."/>
            <person name="Sullivan W."/>
            <person name="Andreopoulos W.B."/>
            <person name="Clum A."/>
            <person name="Lindquist E."/>
            <person name="Daum C."/>
            <person name="Ramamoorthy G.K."/>
            <person name="Gryganskyi A."/>
            <person name="Culley D."/>
            <person name="Magnuson J.K."/>
            <person name="James T.Y."/>
            <person name="O'Malley M.A."/>
            <person name="Stajich J.E."/>
            <person name="Spatafora J.W."/>
            <person name="Visel A."/>
            <person name="Grigoriev I.V."/>
        </authorList>
    </citation>
    <scope>NUCLEOTIDE SEQUENCE [LARGE SCALE GENOMIC DNA]</scope>
    <source>
        <strain evidence="4 5">PL171</strain>
    </source>
</reference>
<dbReference type="AlphaFoldDB" id="A0A1Y2HIQ5"/>
<feature type="transmembrane region" description="Helical" evidence="2">
    <location>
        <begin position="199"/>
        <end position="221"/>
    </location>
</feature>
<evidence type="ECO:0000256" key="3">
    <source>
        <dbReference type="SAM" id="SignalP"/>
    </source>
</evidence>
<comment type="caution">
    <text evidence="4">The sequence shown here is derived from an EMBL/GenBank/DDBJ whole genome shotgun (WGS) entry which is preliminary data.</text>
</comment>
<keyword evidence="2" id="KW-0472">Membrane</keyword>
<keyword evidence="2" id="KW-1133">Transmembrane helix</keyword>
<feature type="chain" id="PRO_5013322425" evidence="3">
    <location>
        <begin position="27"/>
        <end position="247"/>
    </location>
</feature>
<keyword evidence="3" id="KW-0732">Signal</keyword>
<sequence>MLSPVIALLPIAHLLLGSLHPSLASAYLPLTTAVDSAFARLLIRAVIQYTPPVLAIVEGLATVFIVKLIGRIMQISVDENDRVRTSSRSAAGRSGSHARSSSAVAGRGGLQPRMRGASLAHSAAAIKGGKASSAANGALSVGAAQVAVAEVAKDASQAISTSMHRVSKRPKVAIPLLAGTALALYQFYSLYTLLSDPHLRLVVLVVFGLCVAAVLAMAFLLQPGENDAPGAEALFLHINNLALVPKQ</sequence>
<evidence type="ECO:0000313" key="4">
    <source>
        <dbReference type="EMBL" id="ORZ33583.1"/>
    </source>
</evidence>
<evidence type="ECO:0000256" key="2">
    <source>
        <dbReference type="SAM" id="Phobius"/>
    </source>
</evidence>
<feature type="transmembrane region" description="Helical" evidence="2">
    <location>
        <begin position="172"/>
        <end position="193"/>
    </location>
</feature>
<keyword evidence="2" id="KW-0812">Transmembrane</keyword>
<evidence type="ECO:0000313" key="5">
    <source>
        <dbReference type="Proteomes" id="UP000193411"/>
    </source>
</evidence>
<keyword evidence="5" id="KW-1185">Reference proteome</keyword>
<feature type="signal peptide" evidence="3">
    <location>
        <begin position="1"/>
        <end position="26"/>
    </location>
</feature>
<organism evidence="4 5">
    <name type="scientific">Catenaria anguillulae PL171</name>
    <dbReference type="NCBI Taxonomy" id="765915"/>
    <lineage>
        <taxon>Eukaryota</taxon>
        <taxon>Fungi</taxon>
        <taxon>Fungi incertae sedis</taxon>
        <taxon>Blastocladiomycota</taxon>
        <taxon>Blastocladiomycetes</taxon>
        <taxon>Blastocladiales</taxon>
        <taxon>Catenariaceae</taxon>
        <taxon>Catenaria</taxon>
    </lineage>
</organism>